<proteinExistence type="predicted"/>
<dbReference type="Gene3D" id="1.20.1250.20">
    <property type="entry name" value="MFS general substrate transporter like domains"/>
    <property type="match status" value="1"/>
</dbReference>
<evidence type="ECO:0008006" key="5">
    <source>
        <dbReference type="Google" id="ProtNLM"/>
    </source>
</evidence>
<dbReference type="GO" id="GO:0043252">
    <property type="term" value="P:sodium-independent organic anion transport"/>
    <property type="evidence" value="ECO:0007669"/>
    <property type="project" value="TreeGrafter"/>
</dbReference>
<dbReference type="PANTHER" id="PTHR11388:SF131">
    <property type="entry name" value="SOLUTE CARRIER ORGANIC ANION TRANSPORTER FAMILY MEMBER"/>
    <property type="match status" value="1"/>
</dbReference>
<keyword evidence="3" id="KW-0812">Transmembrane</keyword>
<gene>
    <name evidence="4" type="ORF">TBIB3V08_LOCUS6592</name>
</gene>
<feature type="transmembrane region" description="Helical" evidence="3">
    <location>
        <begin position="6"/>
        <end position="28"/>
    </location>
</feature>
<evidence type="ECO:0000256" key="3">
    <source>
        <dbReference type="SAM" id="Phobius"/>
    </source>
</evidence>
<accession>A0A7R9F062</accession>
<dbReference type="PANTHER" id="PTHR11388">
    <property type="entry name" value="ORGANIC ANION TRANSPORTER"/>
    <property type="match status" value="1"/>
</dbReference>
<reference evidence="4" key="1">
    <citation type="submission" date="2020-11" db="EMBL/GenBank/DDBJ databases">
        <authorList>
            <person name="Tran Van P."/>
        </authorList>
    </citation>
    <scope>NUCLEOTIDE SEQUENCE</scope>
</reference>
<feature type="compositionally biased region" description="Polar residues" evidence="2">
    <location>
        <begin position="250"/>
        <end position="264"/>
    </location>
</feature>
<evidence type="ECO:0000256" key="1">
    <source>
        <dbReference type="ARBA" id="ARBA00023157"/>
    </source>
</evidence>
<name>A0A7R9F062_9NEOP</name>
<evidence type="ECO:0000313" key="4">
    <source>
        <dbReference type="EMBL" id="CAD7444209.1"/>
    </source>
</evidence>
<feature type="transmembrane region" description="Helical" evidence="3">
    <location>
        <begin position="290"/>
        <end position="309"/>
    </location>
</feature>
<keyword evidence="1" id="KW-1015">Disulfide bond</keyword>
<dbReference type="AlphaFoldDB" id="A0A7R9F062"/>
<feature type="transmembrane region" description="Helical" evidence="3">
    <location>
        <begin position="157"/>
        <end position="184"/>
    </location>
</feature>
<feature type="transmembrane region" description="Helical" evidence="3">
    <location>
        <begin position="117"/>
        <end position="137"/>
    </location>
</feature>
<keyword evidence="3" id="KW-0472">Membrane</keyword>
<dbReference type="GO" id="GO:0016020">
    <property type="term" value="C:membrane"/>
    <property type="evidence" value="ECO:0007669"/>
    <property type="project" value="InterPro"/>
</dbReference>
<dbReference type="SUPFAM" id="SSF103473">
    <property type="entry name" value="MFS general substrate transporter"/>
    <property type="match status" value="1"/>
</dbReference>
<organism evidence="4">
    <name type="scientific">Timema bartmani</name>
    <dbReference type="NCBI Taxonomy" id="61472"/>
    <lineage>
        <taxon>Eukaryota</taxon>
        <taxon>Metazoa</taxon>
        <taxon>Ecdysozoa</taxon>
        <taxon>Arthropoda</taxon>
        <taxon>Hexapoda</taxon>
        <taxon>Insecta</taxon>
        <taxon>Pterygota</taxon>
        <taxon>Neoptera</taxon>
        <taxon>Polyneoptera</taxon>
        <taxon>Phasmatodea</taxon>
        <taxon>Timematodea</taxon>
        <taxon>Timematoidea</taxon>
        <taxon>Timematidae</taxon>
        <taxon>Timema</taxon>
    </lineage>
</organism>
<feature type="transmembrane region" description="Helical" evidence="3">
    <location>
        <begin position="567"/>
        <end position="594"/>
    </location>
</feature>
<protein>
    <recommendedName>
        <fullName evidence="5">Solute carrier organic anion transporter family member</fullName>
    </recommendedName>
</protein>
<feature type="transmembrane region" description="Helical" evidence="3">
    <location>
        <begin position="204"/>
        <end position="225"/>
    </location>
</feature>
<feature type="compositionally biased region" description="Basic and acidic residues" evidence="2">
    <location>
        <begin position="238"/>
        <end position="248"/>
    </location>
</feature>
<dbReference type="InterPro" id="IPR004156">
    <property type="entry name" value="OATP"/>
</dbReference>
<feature type="transmembrane region" description="Helical" evidence="3">
    <location>
        <begin position="614"/>
        <end position="635"/>
    </location>
</feature>
<dbReference type="InterPro" id="IPR036259">
    <property type="entry name" value="MFS_trans_sf"/>
</dbReference>
<dbReference type="EMBL" id="OD566545">
    <property type="protein sequence ID" value="CAD7444209.1"/>
    <property type="molecule type" value="Genomic_DNA"/>
</dbReference>
<dbReference type="GO" id="GO:0015347">
    <property type="term" value="F:sodium-independent organic anion transmembrane transporter activity"/>
    <property type="evidence" value="ECO:0007669"/>
    <property type="project" value="TreeGrafter"/>
</dbReference>
<sequence length="687" mass="75417">MYVSNTLLLLSGILMSGNEVSQVFLSLAMSYHGGRGNRPLWISWGVTFSAISCFILALPHLVYGPGKDAIALTEEFLDTTVLNSSIPKTNDRALLCSGNKTALAYCEEDISSGEHSLMPLILIFFSQFVLGIGTTLFHSLGQTYLDDHTKKTNAPLLLGMVLSLRMLGPAAGFAFSSFCLSLYIDPTLTPVIKPTDPRWLGAWWLGWLVLGVLMLVFAFLISWFPRELPPKKKKRALNKVEKNKDRLIKTPNNTSNNKLSSESEPLNKGAVTESLNKIPIKIKKQEDDEGSASVFAMIFGFLGSGYFIGRFKPRPRLVLGWNVILGAVHDKGVYGLDQVTGKYQHCFDKSGNRSCVKGGVDSSTVLIWLETEAVSRLDVGNSCNMGCECDDLKYQPVCYREKDITFYSACHIGKCVRIFADGECENHSGKTTLSTPDRDSNLNLPVTGSLVYCESSALDHAVTKGGKKYNSLSIISFTNCTCLPFTQDTTLSSGLSSSLTTQHPLYAKDLSAVMTNGPCPVDCTRILYTYILVGFFIQALSSSGRIGNVLVNFRCVKQKDKVFAQGLSLLLVSLFAFIPGPILFGAMIVNSAVIETAPSLIFEYHPDYVHSERWLPACWLLALVASAGCWCWLTLVTLSQYKRMSADYLHADTSSSVYYAACNNNIFLLVGACNQQAGNQRSLCAYP</sequence>
<evidence type="ECO:0000256" key="2">
    <source>
        <dbReference type="SAM" id="MobiDB-lite"/>
    </source>
</evidence>
<keyword evidence="3" id="KW-1133">Transmembrane helix</keyword>
<dbReference type="Pfam" id="PF03137">
    <property type="entry name" value="OATP"/>
    <property type="match status" value="2"/>
</dbReference>
<feature type="transmembrane region" description="Helical" evidence="3">
    <location>
        <begin position="527"/>
        <end position="546"/>
    </location>
</feature>
<feature type="region of interest" description="Disordered" evidence="2">
    <location>
        <begin position="235"/>
        <end position="266"/>
    </location>
</feature>
<feature type="transmembrane region" description="Helical" evidence="3">
    <location>
        <begin position="40"/>
        <end position="62"/>
    </location>
</feature>